<dbReference type="InterPro" id="IPR051048">
    <property type="entry name" value="Peptidase_S8/S53_subtilisin"/>
</dbReference>
<feature type="compositionally biased region" description="Basic and acidic residues" evidence="6">
    <location>
        <begin position="261"/>
        <end position="293"/>
    </location>
</feature>
<dbReference type="Pfam" id="PF00082">
    <property type="entry name" value="Peptidase_S8"/>
    <property type="match status" value="1"/>
</dbReference>
<dbReference type="PROSITE" id="PS50297">
    <property type="entry name" value="ANK_REP_REGION"/>
    <property type="match status" value="1"/>
</dbReference>
<dbReference type="InterPro" id="IPR036852">
    <property type="entry name" value="Peptidase_S8/S53_dom_sf"/>
</dbReference>
<dbReference type="CDD" id="cd07491">
    <property type="entry name" value="Peptidases_S8_7"/>
    <property type="match status" value="1"/>
</dbReference>
<dbReference type="PRINTS" id="PR00723">
    <property type="entry name" value="SUBTILISIN"/>
</dbReference>
<dbReference type="PANTHER" id="PTHR43399">
    <property type="entry name" value="SUBTILISIN-RELATED"/>
    <property type="match status" value="1"/>
</dbReference>
<dbReference type="InterPro" id="IPR015500">
    <property type="entry name" value="Peptidase_S8_subtilisin-rel"/>
</dbReference>
<dbReference type="SUPFAM" id="SSF48403">
    <property type="entry name" value="Ankyrin repeat"/>
    <property type="match status" value="1"/>
</dbReference>
<protein>
    <recommendedName>
        <fullName evidence="7">Peptidase S8/S53 domain-containing protein</fullName>
    </recommendedName>
</protein>
<evidence type="ECO:0000256" key="4">
    <source>
        <dbReference type="ARBA" id="ARBA00022825"/>
    </source>
</evidence>
<keyword evidence="2" id="KW-0645">Protease</keyword>
<feature type="repeat" description="ANK" evidence="5">
    <location>
        <begin position="193"/>
        <end position="222"/>
    </location>
</feature>
<dbReference type="GO" id="GO:0004252">
    <property type="term" value="F:serine-type endopeptidase activity"/>
    <property type="evidence" value="ECO:0007669"/>
    <property type="project" value="InterPro"/>
</dbReference>
<dbReference type="EMBL" id="JAAOAO010000316">
    <property type="protein sequence ID" value="KAF5548322.1"/>
    <property type="molecule type" value="Genomic_DNA"/>
</dbReference>
<feature type="compositionally biased region" description="Basic and acidic residues" evidence="6">
    <location>
        <begin position="303"/>
        <end position="325"/>
    </location>
</feature>
<accession>A0A8H5J514</accession>
<feature type="compositionally biased region" description="Acidic residues" evidence="6">
    <location>
        <begin position="15"/>
        <end position="29"/>
    </location>
</feature>
<evidence type="ECO:0000256" key="2">
    <source>
        <dbReference type="ARBA" id="ARBA00022670"/>
    </source>
</evidence>
<keyword evidence="9" id="KW-1185">Reference proteome</keyword>
<evidence type="ECO:0000256" key="1">
    <source>
        <dbReference type="ARBA" id="ARBA00011073"/>
    </source>
</evidence>
<dbReference type="Proteomes" id="UP000574317">
    <property type="component" value="Unassembled WGS sequence"/>
</dbReference>
<keyword evidence="3" id="KW-0378">Hydrolase</keyword>
<dbReference type="InterPro" id="IPR036770">
    <property type="entry name" value="Ankyrin_rpt-contain_sf"/>
</dbReference>
<organism evidence="8 9">
    <name type="scientific">Fusarium napiforme</name>
    <dbReference type="NCBI Taxonomy" id="42672"/>
    <lineage>
        <taxon>Eukaryota</taxon>
        <taxon>Fungi</taxon>
        <taxon>Dikarya</taxon>
        <taxon>Ascomycota</taxon>
        <taxon>Pezizomycotina</taxon>
        <taxon>Sordariomycetes</taxon>
        <taxon>Hypocreomycetidae</taxon>
        <taxon>Hypocreales</taxon>
        <taxon>Nectriaceae</taxon>
        <taxon>Fusarium</taxon>
        <taxon>Fusarium fujikuroi species complex</taxon>
    </lineage>
</organism>
<evidence type="ECO:0000259" key="7">
    <source>
        <dbReference type="Pfam" id="PF00082"/>
    </source>
</evidence>
<dbReference type="PANTHER" id="PTHR43399:SF4">
    <property type="entry name" value="CELL WALL-ASSOCIATED PROTEASE"/>
    <property type="match status" value="1"/>
</dbReference>
<evidence type="ECO:0000256" key="6">
    <source>
        <dbReference type="SAM" id="MobiDB-lite"/>
    </source>
</evidence>
<dbReference type="GO" id="GO:0006508">
    <property type="term" value="P:proteolysis"/>
    <property type="evidence" value="ECO:0007669"/>
    <property type="project" value="UniProtKB-KW"/>
</dbReference>
<proteinExistence type="inferred from homology"/>
<keyword evidence="4" id="KW-0720">Serine protease</keyword>
<dbReference type="SMART" id="SM00248">
    <property type="entry name" value="ANK"/>
    <property type="match status" value="3"/>
</dbReference>
<reference evidence="8 9" key="1">
    <citation type="submission" date="2020-05" db="EMBL/GenBank/DDBJ databases">
        <title>Identification and distribution of gene clusters putatively required for synthesis of sphingolipid metabolism inhibitors in phylogenetically diverse species of the filamentous fungus Fusarium.</title>
        <authorList>
            <person name="Kim H.-S."/>
            <person name="Busman M."/>
            <person name="Brown D.W."/>
            <person name="Divon H."/>
            <person name="Uhlig S."/>
            <person name="Proctor R.H."/>
        </authorList>
    </citation>
    <scope>NUCLEOTIDE SEQUENCE [LARGE SCALE GENOMIC DNA]</scope>
    <source>
        <strain evidence="8 9">NRRL 25196</strain>
    </source>
</reference>
<evidence type="ECO:0000256" key="3">
    <source>
        <dbReference type="ARBA" id="ARBA00022801"/>
    </source>
</evidence>
<dbReference type="Gene3D" id="3.40.50.200">
    <property type="entry name" value="Peptidase S8/S53 domain"/>
    <property type="match status" value="1"/>
</dbReference>
<feature type="region of interest" description="Disordered" evidence="6">
    <location>
        <begin position="260"/>
        <end position="335"/>
    </location>
</feature>
<dbReference type="InterPro" id="IPR000209">
    <property type="entry name" value="Peptidase_S8/S53_dom"/>
</dbReference>
<name>A0A8H5J514_9HYPO</name>
<evidence type="ECO:0000313" key="8">
    <source>
        <dbReference type="EMBL" id="KAF5548322.1"/>
    </source>
</evidence>
<evidence type="ECO:0000256" key="5">
    <source>
        <dbReference type="PROSITE-ProRule" id="PRU00023"/>
    </source>
</evidence>
<dbReference type="AlphaFoldDB" id="A0A8H5J514"/>
<evidence type="ECO:0000313" key="9">
    <source>
        <dbReference type="Proteomes" id="UP000574317"/>
    </source>
</evidence>
<dbReference type="Gene3D" id="1.25.40.20">
    <property type="entry name" value="Ankyrin repeat-containing domain"/>
    <property type="match status" value="1"/>
</dbReference>
<sequence>MTKVAFTTDVKGVVSDDDDEDYENDDVEEEPAKIPNHDEVLFAFESITNEARNKKLNLGKRESRESFLQKYGHFLSRSTKDSNQTLLHMIANTVGHKSLTRCVIKFDKTLLNRVDDSSKTPLHIAIAKKNHAFIEVVLDEKKAIDDLDSLLRITCEHRRNCIHTAIYHNLQPQYTIKLIKRASEDTLRAQDQSGLTPLHLAVDYKYASEGQLRIVEALLNHGDSALDEYTKEPQNLSVYEYQDYTQRLWRKQFEVPLSARAGERKQDESRDEQQGQESEHAGSRPKGGLEHVGGRGRISQQGKDGHGGLHRAPDNPHAPRSEQTEVRNSSESVRHAAVNRNSPIEAPEGFKTLQRRQTNIDDQLVKQAQEEKRKTEYAEKIRQAVKLHYLRTTLTINSKPASRDQLKAVKFLHGANLNNINLCFDYSEAPPEIYEDSFKQSYDHINFDQVLRYVSFRRIELQKPPVSAVKARLTRNRGQKSNKGRGRDDLTVFFNWLKGKGVKHILKVMVDDLKDPSHSDKALEDCLRPFEVEILDWTKVDLCPETILTACRNVRQLYLRWSGNRAILRVWSEPEGLAKLENLEAVHLVYSEDQALESADRITMYANDFEERLNESAAANPKRIVSEDGDDAEQARRILVFRCKADVPGSERIVREGASKAQSGINEMSLQSNRWLNCMDKFADELQNTCSEFVKPQNGIKVALIDDGADPYVESLRGKIWGGETFSRGFPHENGPSPYYRSTKGHGTVMADMICRVCPIARLYVYKLETQTSLNLTTQTHGKEYIAAESAALAVRAAIDQKVDIISMSWTVKETVENRDGVNTFRQAIKDALDAGILLFCAAADTGAITEVEYPWSFDRQRIFRIGAATADGRVWGPTGNPQNLSFILPGHKVVSRNPHREGALPDDFEERTGSSVATALAAGLAALILHCVNLAVGQGKEHPSTTAVSAEDLERLANHDDMYNVLRGIGLDEGQQRFIEVWRRFDRPAKELKEPMSDKMDALGIVARLARDLVPSGSS</sequence>
<dbReference type="InterPro" id="IPR002110">
    <property type="entry name" value="Ankyrin_rpt"/>
</dbReference>
<keyword evidence="5" id="KW-0040">ANK repeat</keyword>
<feature type="region of interest" description="Disordered" evidence="6">
    <location>
        <begin position="1"/>
        <end position="29"/>
    </location>
</feature>
<comment type="similarity">
    <text evidence="1">Belongs to the peptidase S8 family.</text>
</comment>
<gene>
    <name evidence="8" type="ORF">FNAPI_8292</name>
</gene>
<dbReference type="SUPFAM" id="SSF52743">
    <property type="entry name" value="Subtilisin-like"/>
    <property type="match status" value="1"/>
</dbReference>
<comment type="caution">
    <text evidence="8">The sequence shown here is derived from an EMBL/GenBank/DDBJ whole genome shotgun (WGS) entry which is preliminary data.</text>
</comment>
<feature type="domain" description="Peptidase S8/S53" evidence="7">
    <location>
        <begin position="698"/>
        <end position="931"/>
    </location>
</feature>
<dbReference type="Pfam" id="PF00023">
    <property type="entry name" value="Ank"/>
    <property type="match status" value="1"/>
</dbReference>
<dbReference type="PROSITE" id="PS50088">
    <property type="entry name" value="ANK_REPEAT"/>
    <property type="match status" value="1"/>
</dbReference>